<organism evidence="1 2">
    <name type="scientific">Streptomyces kunmingensis</name>
    <dbReference type="NCBI Taxonomy" id="68225"/>
    <lineage>
        <taxon>Bacteria</taxon>
        <taxon>Bacillati</taxon>
        <taxon>Actinomycetota</taxon>
        <taxon>Actinomycetes</taxon>
        <taxon>Kitasatosporales</taxon>
        <taxon>Streptomycetaceae</taxon>
        <taxon>Streptomyces</taxon>
    </lineage>
</organism>
<dbReference type="Proteomes" id="UP001352223">
    <property type="component" value="Unassembled WGS sequence"/>
</dbReference>
<accession>A0ABU6C2F8</accession>
<dbReference type="Gene3D" id="2.60.40.1120">
    <property type="entry name" value="Carboxypeptidase-like, regulatory domain"/>
    <property type="match status" value="2"/>
</dbReference>
<keyword evidence="2" id="KW-1185">Reference proteome</keyword>
<dbReference type="EMBL" id="JAOZYB010000001">
    <property type="protein sequence ID" value="MEB3958883.1"/>
    <property type="molecule type" value="Genomic_DNA"/>
</dbReference>
<name>A0ABU6C2F8_9ACTN</name>
<evidence type="ECO:0000313" key="1">
    <source>
        <dbReference type="EMBL" id="MEB3958883.1"/>
    </source>
</evidence>
<dbReference type="Pfam" id="PF13620">
    <property type="entry name" value="CarboxypepD_reg"/>
    <property type="match status" value="1"/>
</dbReference>
<protein>
    <submittedName>
        <fullName evidence="1">Carboxypeptidase regulatory-like domain-containing protein</fullName>
    </submittedName>
</protein>
<dbReference type="InterPro" id="IPR013784">
    <property type="entry name" value="Carb-bd-like_fold"/>
</dbReference>
<reference evidence="1 2" key="1">
    <citation type="submission" date="2022-10" db="EMBL/GenBank/DDBJ databases">
        <authorList>
            <person name="Xie J."/>
            <person name="Shen N."/>
        </authorList>
    </citation>
    <scope>NUCLEOTIDE SEQUENCE [LARGE SCALE GENOMIC DNA]</scope>
    <source>
        <strain evidence="1 2">DSM 41681</strain>
    </source>
</reference>
<dbReference type="SUPFAM" id="SSF49452">
    <property type="entry name" value="Starch-binding domain-like"/>
    <property type="match status" value="1"/>
</dbReference>
<gene>
    <name evidence="1" type="ORF">OKJ48_01210</name>
</gene>
<proteinExistence type="predicted"/>
<sequence length="171" mass="17600">MVGDIDATRELLDEGAHDVDDTPDGTYRLPLPAGTYSFTFSGYGYGYANGSATGVTLTAQQAFSQDAALTAVASHAVSGTVLDVTGKALAGAKVELNGAPLDAVTTDARGRYSFAEVAEGAYNLTVKPAAPVLFDGVFNGGRGQLSGNVTFVSSSEAAQMRWASSAPPRRE</sequence>
<comment type="caution">
    <text evidence="1">The sequence shown here is derived from an EMBL/GenBank/DDBJ whole genome shotgun (WGS) entry which is preliminary data.</text>
</comment>
<evidence type="ECO:0000313" key="2">
    <source>
        <dbReference type="Proteomes" id="UP001352223"/>
    </source>
</evidence>